<name>A0A7H8R4W6_TALRU</name>
<dbReference type="KEGG" id="trg:TRUGW13939_08540"/>
<reference evidence="3" key="1">
    <citation type="submission" date="2020-06" db="EMBL/GenBank/DDBJ databases">
        <title>A chromosome-scale genome assembly of Talaromyces rugulosus W13939.</title>
        <authorList>
            <person name="Wang B."/>
            <person name="Guo L."/>
            <person name="Ye K."/>
            <person name="Wang L."/>
        </authorList>
    </citation>
    <scope>NUCLEOTIDE SEQUENCE [LARGE SCALE GENOMIC DNA]</scope>
    <source>
        <strain evidence="3">W13939</strain>
    </source>
</reference>
<dbReference type="InterPro" id="IPR021858">
    <property type="entry name" value="Fun_TF"/>
</dbReference>
<dbReference type="AlphaFoldDB" id="A0A7H8R4W6"/>
<dbReference type="Pfam" id="PF11951">
    <property type="entry name" value="Fungal_trans_2"/>
    <property type="match status" value="1"/>
</dbReference>
<protein>
    <submittedName>
        <fullName evidence="2">Uncharacterized protein</fullName>
    </submittedName>
</protein>
<evidence type="ECO:0000313" key="3">
    <source>
        <dbReference type="Proteomes" id="UP000509510"/>
    </source>
</evidence>
<accession>A0A7H8R4W6</accession>
<proteinExistence type="predicted"/>
<evidence type="ECO:0000256" key="1">
    <source>
        <dbReference type="SAM" id="MobiDB-lite"/>
    </source>
</evidence>
<feature type="compositionally biased region" description="Polar residues" evidence="1">
    <location>
        <begin position="1"/>
        <end position="16"/>
    </location>
</feature>
<sequence>MIYSPSSTSAARQYSPKQFRFVNGATRPRKRRKEHGGQSTEPEELSAATTEPLLRVTGQELEISDEYQWSNSFADLGERQEEFSSDDFALFDSLLPNIFATPSLDTELQDTSAAGLMDMTRMVPTATGDRGKELQNKALLATPSDSGPQHIQGFAFPFPSLRLGPDSTIFEVASLDYEEHLDLYDSEYCVLPLTGDIPGAVNPFRCERQTSKLSGLYAHAILALCCHHRARLAGSRSIEAAEHRRKAVQLLESAFHANACIFNDPKSWRLRSVDNAANAGTSRWDATLALISRQSPLIDRAYLDFLIGWEKQDDWSFFDLTGCPQDTLVYLVQLADLAKQREIAATMQWLTFDTAPVNQIQRELIQWHNDAGAPLGSRESYSTEEEAVKQVHEQQDRYHCAEAWRQALLLYIEVVFKSDHKKRSINVHRLVRKTIDSIRCCRRTSLAQKQLLIPVFLAGSETSDEELRDFAKEYCAYWGKKSRYNMFNSVPMIFEEIWATGKWWGHVIDSKTRPSSDHEHGTTQFLFG</sequence>
<evidence type="ECO:0000313" key="2">
    <source>
        <dbReference type="EMBL" id="QKX61392.1"/>
    </source>
</evidence>
<feature type="region of interest" description="Disordered" evidence="1">
    <location>
        <begin position="1"/>
        <end position="52"/>
    </location>
</feature>
<dbReference type="RefSeq" id="XP_035347567.1">
    <property type="nucleotide sequence ID" value="XM_035491674.1"/>
</dbReference>
<gene>
    <name evidence="2" type="ORF">TRUGW13939_08540</name>
</gene>
<dbReference type="OrthoDB" id="2015447at2759"/>
<keyword evidence="3" id="KW-1185">Reference proteome</keyword>
<dbReference type="GeneID" id="55996029"/>
<organism evidence="2 3">
    <name type="scientific">Talaromyces rugulosus</name>
    <name type="common">Penicillium rugulosum</name>
    <dbReference type="NCBI Taxonomy" id="121627"/>
    <lineage>
        <taxon>Eukaryota</taxon>
        <taxon>Fungi</taxon>
        <taxon>Dikarya</taxon>
        <taxon>Ascomycota</taxon>
        <taxon>Pezizomycotina</taxon>
        <taxon>Eurotiomycetes</taxon>
        <taxon>Eurotiomycetidae</taxon>
        <taxon>Eurotiales</taxon>
        <taxon>Trichocomaceae</taxon>
        <taxon>Talaromyces</taxon>
        <taxon>Talaromyces sect. Islandici</taxon>
    </lineage>
</organism>
<dbReference type="Proteomes" id="UP000509510">
    <property type="component" value="Chromosome IV"/>
</dbReference>
<dbReference type="EMBL" id="CP055901">
    <property type="protein sequence ID" value="QKX61392.1"/>
    <property type="molecule type" value="Genomic_DNA"/>
</dbReference>